<organism evidence="1 2">
    <name type="scientific">Streptococcus equi subsp. ruminatorum CECT 5772</name>
    <dbReference type="NCBI Taxonomy" id="1051981"/>
    <lineage>
        <taxon>Bacteria</taxon>
        <taxon>Bacillati</taxon>
        <taxon>Bacillota</taxon>
        <taxon>Bacilli</taxon>
        <taxon>Lactobacillales</taxon>
        <taxon>Streptococcaceae</taxon>
        <taxon>Streptococcus</taxon>
    </lineage>
</organism>
<accession>A0A922NSB7</accession>
<protein>
    <submittedName>
        <fullName evidence="1">Uncharacterized protein</fullName>
    </submittedName>
</protein>
<reference evidence="1 2" key="1">
    <citation type="journal article" date="2014" name="Int. J. Syst. Evol. Microbiol.">
        <title>Phylogenomics and the dynamic genome evolution of the genus Streptococcus.</title>
        <authorList>
            <consortium name="The Broad Institute Genome Sequencing Platform"/>
            <person name="Richards V.P."/>
            <person name="Palmer S.R."/>
            <person name="Pavinski Bitar P.D."/>
            <person name="Qin X."/>
            <person name="Weinstock G.M."/>
            <person name="Highlander S.K."/>
            <person name="Town C.D."/>
            <person name="Burne R.A."/>
            <person name="Stanhope M.J."/>
        </authorList>
    </citation>
    <scope>NUCLEOTIDE SEQUENCE [LARGE SCALE GENOMIC DNA]</scope>
    <source>
        <strain evidence="1 2">CECT 5772</strain>
    </source>
</reference>
<evidence type="ECO:0000313" key="2">
    <source>
        <dbReference type="Proteomes" id="UP000028704"/>
    </source>
</evidence>
<evidence type="ECO:0000313" key="1">
    <source>
        <dbReference type="EMBL" id="KED03678.1"/>
    </source>
</evidence>
<comment type="caution">
    <text evidence="1">The sequence shown here is derived from an EMBL/GenBank/DDBJ whole genome shotgun (WGS) entry which is preliminary data.</text>
</comment>
<gene>
    <name evidence="1" type="ORF">CECT5772_09477</name>
</gene>
<sequence>MNIKLVFKLNKSFLPFFVLKIICRLKVELTLADFYVTM</sequence>
<name>A0A922NSB7_9STRE</name>
<dbReference type="Proteomes" id="UP000028704">
    <property type="component" value="Unassembled WGS sequence"/>
</dbReference>
<dbReference type="AlphaFoldDB" id="A0A922NSB7"/>
<dbReference type="EMBL" id="AWEX01000102">
    <property type="protein sequence ID" value="KED03678.1"/>
    <property type="molecule type" value="Genomic_DNA"/>
</dbReference>
<proteinExistence type="predicted"/>